<dbReference type="STRING" id="1230905.A0A1G4IWT0"/>
<evidence type="ECO:0000313" key="10">
    <source>
        <dbReference type="Proteomes" id="UP000191024"/>
    </source>
</evidence>
<keyword evidence="5" id="KW-0539">Nucleus</keyword>
<dbReference type="InterPro" id="IPR050987">
    <property type="entry name" value="AtrR-like"/>
</dbReference>
<dbReference type="SMART" id="SM00066">
    <property type="entry name" value="GAL4"/>
    <property type="match status" value="1"/>
</dbReference>
<dbReference type="CDD" id="cd00067">
    <property type="entry name" value="GAL4"/>
    <property type="match status" value="1"/>
</dbReference>
<evidence type="ECO:0000256" key="2">
    <source>
        <dbReference type="ARBA" id="ARBA00022723"/>
    </source>
</evidence>
<dbReference type="PROSITE" id="PS00463">
    <property type="entry name" value="ZN2_CY6_FUNGAL_1"/>
    <property type="match status" value="1"/>
</dbReference>
<dbReference type="GO" id="GO:0003677">
    <property type="term" value="F:DNA binding"/>
    <property type="evidence" value="ECO:0007669"/>
    <property type="project" value="UniProtKB-KW"/>
</dbReference>
<keyword evidence="2" id="KW-0479">Metal-binding</keyword>
<evidence type="ECO:0000256" key="3">
    <source>
        <dbReference type="ARBA" id="ARBA00022833"/>
    </source>
</evidence>
<evidence type="ECO:0000256" key="1">
    <source>
        <dbReference type="ARBA" id="ARBA00004123"/>
    </source>
</evidence>
<dbReference type="PANTHER" id="PTHR46910:SF3">
    <property type="entry name" value="HALOTOLERANCE PROTEIN 9-RELATED"/>
    <property type="match status" value="1"/>
</dbReference>
<dbReference type="Proteomes" id="UP000191024">
    <property type="component" value="Chromosome B"/>
</dbReference>
<dbReference type="GO" id="GO:0005634">
    <property type="term" value="C:nucleus"/>
    <property type="evidence" value="ECO:0007669"/>
    <property type="project" value="UniProtKB-SubCell"/>
</dbReference>
<evidence type="ECO:0000256" key="5">
    <source>
        <dbReference type="ARBA" id="ARBA00023242"/>
    </source>
</evidence>
<dbReference type="InterPro" id="IPR036864">
    <property type="entry name" value="Zn2-C6_fun-type_DNA-bd_sf"/>
</dbReference>
<dbReference type="GO" id="GO:0000981">
    <property type="term" value="F:DNA-binding transcription factor activity, RNA polymerase II-specific"/>
    <property type="evidence" value="ECO:0007669"/>
    <property type="project" value="InterPro"/>
</dbReference>
<dbReference type="PROSITE" id="PS50048">
    <property type="entry name" value="ZN2_CY6_FUNGAL_2"/>
    <property type="match status" value="1"/>
</dbReference>
<evidence type="ECO:0000313" key="9">
    <source>
        <dbReference type="EMBL" id="SCU81577.1"/>
    </source>
</evidence>
<feature type="domain" description="Zn(2)-C6 fungal-type" evidence="8">
    <location>
        <begin position="20"/>
        <end position="53"/>
    </location>
</feature>
<dbReference type="EMBL" id="LT598464">
    <property type="protein sequence ID" value="SCU81577.1"/>
    <property type="molecule type" value="Genomic_DNA"/>
</dbReference>
<keyword evidence="7" id="KW-0812">Transmembrane</keyword>
<dbReference type="GO" id="GO:0008270">
    <property type="term" value="F:zinc ion binding"/>
    <property type="evidence" value="ECO:0007669"/>
    <property type="project" value="InterPro"/>
</dbReference>
<dbReference type="Pfam" id="PF00172">
    <property type="entry name" value="Zn_clus"/>
    <property type="match status" value="1"/>
</dbReference>
<evidence type="ECO:0000256" key="6">
    <source>
        <dbReference type="SAM" id="MobiDB-lite"/>
    </source>
</evidence>
<evidence type="ECO:0000259" key="8">
    <source>
        <dbReference type="PROSITE" id="PS50048"/>
    </source>
</evidence>
<accession>A0A1G4IWT0</accession>
<gene>
    <name evidence="9" type="ORF">LAMI_0B06876G</name>
</gene>
<dbReference type="InterPro" id="IPR001138">
    <property type="entry name" value="Zn2Cys6_DnaBD"/>
</dbReference>
<evidence type="ECO:0000256" key="7">
    <source>
        <dbReference type="SAM" id="Phobius"/>
    </source>
</evidence>
<comment type="subcellular location">
    <subcellularLocation>
        <location evidence="1">Nucleus</location>
    </subcellularLocation>
</comment>
<dbReference type="CDD" id="cd12148">
    <property type="entry name" value="fungal_TF_MHR"/>
    <property type="match status" value="1"/>
</dbReference>
<dbReference type="SMART" id="SM00906">
    <property type="entry name" value="Fungal_trans"/>
    <property type="match status" value="1"/>
</dbReference>
<dbReference type="SUPFAM" id="SSF57701">
    <property type="entry name" value="Zn2/Cys6 DNA-binding domain"/>
    <property type="match status" value="1"/>
</dbReference>
<keyword evidence="7" id="KW-1133">Transmembrane helix</keyword>
<dbReference type="Pfam" id="PF04082">
    <property type="entry name" value="Fungal_trans"/>
    <property type="match status" value="1"/>
</dbReference>
<dbReference type="OrthoDB" id="2123952at2759"/>
<dbReference type="GO" id="GO:0045944">
    <property type="term" value="P:positive regulation of transcription by RNA polymerase II"/>
    <property type="evidence" value="ECO:0007669"/>
    <property type="project" value="UniProtKB-ARBA"/>
</dbReference>
<keyword evidence="10" id="KW-1185">Reference proteome</keyword>
<keyword evidence="4" id="KW-0238">DNA-binding</keyword>
<reference evidence="9 10" key="1">
    <citation type="submission" date="2016-03" db="EMBL/GenBank/DDBJ databases">
        <authorList>
            <person name="Devillers H."/>
        </authorList>
    </citation>
    <scope>NUCLEOTIDE SEQUENCE [LARGE SCALE GENOMIC DNA]</scope>
    <source>
        <strain evidence="9">CBS 11717</strain>
    </source>
</reference>
<feature type="transmembrane region" description="Helical" evidence="7">
    <location>
        <begin position="686"/>
        <end position="704"/>
    </location>
</feature>
<dbReference type="PANTHER" id="PTHR46910">
    <property type="entry name" value="TRANSCRIPTION FACTOR PDR1"/>
    <property type="match status" value="1"/>
</dbReference>
<dbReference type="InterPro" id="IPR007219">
    <property type="entry name" value="XnlR_reg_dom"/>
</dbReference>
<sequence>MADPSMDLVSGGSRKRVSKACDYCRRRKIRCGPINAITGKCDNCTKSNMVCTFNHHDELERQRRELEDGKLQENDRKRSKPGIKPVGVSQQHEPTGNPSKVEIKLANLEAQLGTLIKWLAASEMNLPTDDNATPKQTPVVKRKRYTTSLLTRRKIIWLKEKTASVLGKAAVGSGGDANEPLTVMPNNSDASPDMLKTFMPLKNVLLCASKWYIAKMKMLIELPSHVNSVNTSPFPFPSRAECSGVLESFAKVIFKNDFNVMRGEELTLLIDRYFAGGKMSYSELLLLNITLCSSTNYDLQNYQYLTRDTVAPDTEARLSDLQEKTLANSMFYFHKMSLICDGIRSIQALLLLYQHINSEISSELGYNIFCTAVRFAQLIGLNQRESFKNLPYSEAVTRMAVWSRCVSLDAQLCLSFSKQPLLDWNDTDVLTDEFYLEFINEYYIKQDNQTTHSETPQTVSVALNSLLGDFELIYFGLSYYSTKLSKISHMIYSYFFSVGATNGVLFDEMIQRVFEIKRELREWEKSLPYAYSAQSYEQYLAIIRSRESPPSEFELASAAVNILYIHFEHLYLVIMVSLFTCSFLLDNTEAHHLSRFDIADLSDENRSQLLDSTSKILLMWKKVILVPNLLDRIFYTFSTGAFVLLLWSIKHIDNPRIGEHIKLLCDLHESLRGGEALRKLAENIKYNVFMFVYTFLLILCIRCFNKRNLYARVYQFRPSVYESVLSDLGNMVETMKNTSVASLRRHLEQYPPANLDKTNCESFQKRVPRMLNLFNDLEFEDIETLASSMPILLTRTQEQRVGDIGSQENLEKVGSGVPHAGKSKVTVDQSLFPEPAFIGLDSNGLASTPIVPYQDDSIIPPITSDALNFDELFDNMLFDRDFSLPANYMQ</sequence>
<organism evidence="9 10">
    <name type="scientific">Lachancea mirantina</name>
    <dbReference type="NCBI Taxonomy" id="1230905"/>
    <lineage>
        <taxon>Eukaryota</taxon>
        <taxon>Fungi</taxon>
        <taxon>Dikarya</taxon>
        <taxon>Ascomycota</taxon>
        <taxon>Saccharomycotina</taxon>
        <taxon>Saccharomycetes</taxon>
        <taxon>Saccharomycetales</taxon>
        <taxon>Saccharomycetaceae</taxon>
        <taxon>Lachancea</taxon>
    </lineage>
</organism>
<feature type="compositionally biased region" description="Basic and acidic residues" evidence="6">
    <location>
        <begin position="63"/>
        <end position="76"/>
    </location>
</feature>
<keyword evidence="3" id="KW-0862">Zinc</keyword>
<proteinExistence type="predicted"/>
<dbReference type="AlphaFoldDB" id="A0A1G4IWT0"/>
<feature type="region of interest" description="Disordered" evidence="6">
    <location>
        <begin position="63"/>
        <end position="98"/>
    </location>
</feature>
<feature type="compositionally biased region" description="Polar residues" evidence="6">
    <location>
        <begin position="88"/>
        <end position="98"/>
    </location>
</feature>
<evidence type="ECO:0000256" key="4">
    <source>
        <dbReference type="ARBA" id="ARBA00023125"/>
    </source>
</evidence>
<dbReference type="Gene3D" id="4.10.240.10">
    <property type="entry name" value="Zn(2)-C6 fungal-type DNA-binding domain"/>
    <property type="match status" value="1"/>
</dbReference>
<name>A0A1G4IWT0_9SACH</name>
<keyword evidence="7" id="KW-0472">Membrane</keyword>
<protein>
    <submittedName>
        <fullName evidence="9">LAMI_0B06876g1_1</fullName>
    </submittedName>
</protein>
<dbReference type="GO" id="GO:0006351">
    <property type="term" value="P:DNA-templated transcription"/>
    <property type="evidence" value="ECO:0007669"/>
    <property type="project" value="InterPro"/>
</dbReference>